<organism evidence="2 3">
    <name type="scientific">Mikania micrantha</name>
    <name type="common">bitter vine</name>
    <dbReference type="NCBI Taxonomy" id="192012"/>
    <lineage>
        <taxon>Eukaryota</taxon>
        <taxon>Viridiplantae</taxon>
        <taxon>Streptophyta</taxon>
        <taxon>Embryophyta</taxon>
        <taxon>Tracheophyta</taxon>
        <taxon>Spermatophyta</taxon>
        <taxon>Magnoliopsida</taxon>
        <taxon>eudicotyledons</taxon>
        <taxon>Gunneridae</taxon>
        <taxon>Pentapetalae</taxon>
        <taxon>asterids</taxon>
        <taxon>campanulids</taxon>
        <taxon>Asterales</taxon>
        <taxon>Asteraceae</taxon>
        <taxon>Asteroideae</taxon>
        <taxon>Heliantheae alliance</taxon>
        <taxon>Eupatorieae</taxon>
        <taxon>Mikania</taxon>
    </lineage>
</organism>
<sequence length="197" mass="21671">MLMMKDRMERLVAFPFVTGCVSGASVAVCVQHGRRSKEDIDSSRIVCRSFGIPKDQRDEGEALTSSDNMMKSSFRFTSLSKPNVSIGLQRLTKSIKSLSQSLVFKDEMNEMQMELEIGLPTDVKHVAHVGFDGSVTSEANRDGNLNPSDFLGFCPISFTELEERFATCAPFDASHNMENVRTDAVAQAGNKTEASMA</sequence>
<dbReference type="EMBL" id="SZYD01000001">
    <property type="protein sequence ID" value="KAD7477371.1"/>
    <property type="molecule type" value="Genomic_DNA"/>
</dbReference>
<dbReference type="PANTHER" id="PTHR46931:SF6">
    <property type="entry name" value="CRIB DOMAIN-CONTAINING PROTEIN RIC4"/>
    <property type="match status" value="1"/>
</dbReference>
<name>A0A5N6Q078_9ASTR</name>
<dbReference type="Gene3D" id="3.90.810.10">
    <property type="entry name" value="CRIB domain"/>
    <property type="match status" value="1"/>
</dbReference>
<keyword evidence="3" id="KW-1185">Reference proteome</keyword>
<dbReference type="OrthoDB" id="678664at2759"/>
<dbReference type="PANTHER" id="PTHR46931">
    <property type="entry name" value="CRIB DOMAIN-CONTAINING PROTEIN RIC2"/>
    <property type="match status" value="1"/>
</dbReference>
<dbReference type="Proteomes" id="UP000326396">
    <property type="component" value="Linkage Group LG1"/>
</dbReference>
<dbReference type="CDD" id="cd00132">
    <property type="entry name" value="CRIB"/>
    <property type="match status" value="1"/>
</dbReference>
<dbReference type="InterPro" id="IPR036936">
    <property type="entry name" value="CRIB_dom_sf"/>
</dbReference>
<dbReference type="InterPro" id="IPR044509">
    <property type="entry name" value="RIC2/4"/>
</dbReference>
<dbReference type="Pfam" id="PF00786">
    <property type="entry name" value="PBD"/>
    <property type="match status" value="1"/>
</dbReference>
<dbReference type="PROSITE" id="PS50108">
    <property type="entry name" value="CRIB"/>
    <property type="match status" value="1"/>
</dbReference>
<evidence type="ECO:0000313" key="2">
    <source>
        <dbReference type="EMBL" id="KAD7477371.1"/>
    </source>
</evidence>
<dbReference type="InterPro" id="IPR000095">
    <property type="entry name" value="CRIB_dom"/>
</dbReference>
<dbReference type="AlphaFoldDB" id="A0A5N6Q078"/>
<evidence type="ECO:0000259" key="1">
    <source>
        <dbReference type="PROSITE" id="PS50108"/>
    </source>
</evidence>
<reference evidence="2 3" key="1">
    <citation type="submission" date="2019-05" db="EMBL/GenBank/DDBJ databases">
        <title>Mikania micrantha, genome provides insights into the molecular mechanism of rapid growth.</title>
        <authorList>
            <person name="Liu B."/>
        </authorList>
    </citation>
    <scope>NUCLEOTIDE SEQUENCE [LARGE SCALE GENOMIC DNA]</scope>
    <source>
        <strain evidence="2">NLD-2019</strain>
        <tissue evidence="2">Leaf</tissue>
    </source>
</reference>
<evidence type="ECO:0000313" key="3">
    <source>
        <dbReference type="Proteomes" id="UP000326396"/>
    </source>
</evidence>
<proteinExistence type="predicted"/>
<dbReference type="SMART" id="SM00285">
    <property type="entry name" value="PBD"/>
    <property type="match status" value="1"/>
</dbReference>
<feature type="domain" description="CRIB" evidence="1">
    <location>
        <begin position="117"/>
        <end position="130"/>
    </location>
</feature>
<accession>A0A5N6Q078</accession>
<comment type="caution">
    <text evidence="2">The sequence shown here is derived from an EMBL/GenBank/DDBJ whole genome shotgun (WGS) entry which is preliminary data.</text>
</comment>
<gene>
    <name evidence="2" type="ORF">E3N88_00507</name>
</gene>
<protein>
    <recommendedName>
        <fullName evidence="1">CRIB domain-containing protein</fullName>
    </recommendedName>
</protein>